<keyword evidence="2" id="KW-0813">Transport</keyword>
<dbReference type="CDD" id="cd03255">
    <property type="entry name" value="ABC_MJ0796_LolCDE_FtsE"/>
    <property type="match status" value="1"/>
</dbReference>
<keyword evidence="7" id="KW-1185">Reference proteome</keyword>
<evidence type="ECO:0000313" key="7">
    <source>
        <dbReference type="Proteomes" id="UP000263486"/>
    </source>
</evidence>
<feature type="domain" description="ABC transporter" evidence="5">
    <location>
        <begin position="6"/>
        <end position="229"/>
    </location>
</feature>
<dbReference type="InterPro" id="IPR027417">
    <property type="entry name" value="P-loop_NTPase"/>
</dbReference>
<dbReference type="InterPro" id="IPR003439">
    <property type="entry name" value="ABC_transporter-like_ATP-bd"/>
</dbReference>
<keyword evidence="4 6" id="KW-0067">ATP-binding</keyword>
<dbReference type="Pfam" id="PF00005">
    <property type="entry name" value="ABC_tran"/>
    <property type="match status" value="1"/>
</dbReference>
<dbReference type="Proteomes" id="UP000263486">
    <property type="component" value="Unassembled WGS sequence"/>
</dbReference>
<dbReference type="InterPro" id="IPR003593">
    <property type="entry name" value="AAA+_ATPase"/>
</dbReference>
<protein>
    <submittedName>
        <fullName evidence="6">ATP-binding cassette domain-containing protein</fullName>
    </submittedName>
</protein>
<dbReference type="Gene3D" id="3.40.50.300">
    <property type="entry name" value="P-loop containing nucleotide triphosphate hydrolases"/>
    <property type="match status" value="1"/>
</dbReference>
<evidence type="ECO:0000256" key="4">
    <source>
        <dbReference type="ARBA" id="ARBA00022840"/>
    </source>
</evidence>
<dbReference type="SUPFAM" id="SSF52540">
    <property type="entry name" value="P-loop containing nucleoside triphosphate hydrolases"/>
    <property type="match status" value="1"/>
</dbReference>
<evidence type="ECO:0000256" key="1">
    <source>
        <dbReference type="ARBA" id="ARBA00005417"/>
    </source>
</evidence>
<gene>
    <name evidence="6" type="ORF">DYH56_02630</name>
</gene>
<dbReference type="PANTHER" id="PTHR42798">
    <property type="entry name" value="LIPOPROTEIN-RELEASING SYSTEM ATP-BINDING PROTEIN LOLD"/>
    <property type="match status" value="1"/>
</dbReference>
<evidence type="ECO:0000313" key="6">
    <source>
        <dbReference type="EMBL" id="REI42678.1"/>
    </source>
</evidence>
<comment type="similarity">
    <text evidence="1">Belongs to the ABC transporter superfamily.</text>
</comment>
<evidence type="ECO:0000256" key="2">
    <source>
        <dbReference type="ARBA" id="ARBA00022448"/>
    </source>
</evidence>
<dbReference type="PROSITE" id="PS00211">
    <property type="entry name" value="ABC_TRANSPORTER_1"/>
    <property type="match status" value="1"/>
</dbReference>
<dbReference type="PROSITE" id="PS50893">
    <property type="entry name" value="ABC_TRANSPORTER_2"/>
    <property type="match status" value="1"/>
</dbReference>
<evidence type="ECO:0000259" key="5">
    <source>
        <dbReference type="PROSITE" id="PS50893"/>
    </source>
</evidence>
<comment type="caution">
    <text evidence="6">The sequence shown here is derived from an EMBL/GenBank/DDBJ whole genome shotgun (WGS) entry which is preliminary data.</text>
</comment>
<dbReference type="SMART" id="SM00382">
    <property type="entry name" value="AAA"/>
    <property type="match status" value="1"/>
</dbReference>
<accession>A0ABX9KJQ5</accession>
<sequence>MSDIILKIEKLNKHYKDKKRDIHILNDLDFEINKGEFVSVLGKSGSGKTTFLNMIGMLDRPDSGDVYYAGQNVSKAHSSKIDLLRNEMLGFIFQFHYLLPEFSALENVMLPGLIGKKKNREEVKKRAAELLVEMQLGDRLDHKPTELSGGEKQRVAIARAMINEPKIILADEPTGNLDEETSEVIHNLLRKICREKNQTIIVVTHSTELANITDKRYHLTKGKLELVTD</sequence>
<dbReference type="InterPro" id="IPR017911">
    <property type="entry name" value="MacB-like_ATP-bd"/>
</dbReference>
<name>A0ABX9KJQ5_9FUSO</name>
<proteinExistence type="inferred from homology"/>
<keyword evidence="3" id="KW-0547">Nucleotide-binding</keyword>
<dbReference type="GO" id="GO:0005524">
    <property type="term" value="F:ATP binding"/>
    <property type="evidence" value="ECO:0007669"/>
    <property type="project" value="UniProtKB-KW"/>
</dbReference>
<evidence type="ECO:0000256" key="3">
    <source>
        <dbReference type="ARBA" id="ARBA00022741"/>
    </source>
</evidence>
<dbReference type="RefSeq" id="WP_114641301.1">
    <property type="nucleotide sequence ID" value="NZ_JAACIO010000003.1"/>
</dbReference>
<organism evidence="6 7">
    <name type="scientific">Psychrilyobacter piezotolerans</name>
    <dbReference type="NCBI Taxonomy" id="2293438"/>
    <lineage>
        <taxon>Bacteria</taxon>
        <taxon>Fusobacteriati</taxon>
        <taxon>Fusobacteriota</taxon>
        <taxon>Fusobacteriia</taxon>
        <taxon>Fusobacteriales</taxon>
        <taxon>Fusobacteriaceae</taxon>
        <taxon>Psychrilyobacter</taxon>
    </lineage>
</organism>
<dbReference type="EMBL" id="QUAJ01000003">
    <property type="protein sequence ID" value="REI42678.1"/>
    <property type="molecule type" value="Genomic_DNA"/>
</dbReference>
<dbReference type="PANTHER" id="PTHR42798:SF7">
    <property type="entry name" value="ALPHA-D-RIBOSE 1-METHYLPHOSPHONATE 5-TRIPHOSPHATE SYNTHASE SUBUNIT PHNL"/>
    <property type="match status" value="1"/>
</dbReference>
<dbReference type="InterPro" id="IPR017871">
    <property type="entry name" value="ABC_transporter-like_CS"/>
</dbReference>
<reference evidence="6 7" key="1">
    <citation type="submission" date="2018-08" db="EMBL/GenBank/DDBJ databases">
        <title>Draft genome sequence of Psychrilyobacter sp. strain SD5 isolated from Black Sea water.</title>
        <authorList>
            <person name="Yadav S."/>
            <person name="Villanueva L."/>
            <person name="Damste J.S.S."/>
        </authorList>
    </citation>
    <scope>NUCLEOTIDE SEQUENCE [LARGE SCALE GENOMIC DNA]</scope>
    <source>
        <strain evidence="6 7">SD5</strain>
    </source>
</reference>